<accession>I0KE15</accession>
<dbReference type="RefSeq" id="WP_015333467.1">
    <property type="nucleotide sequence ID" value="NC_020054.1"/>
</dbReference>
<dbReference type="NCBIfam" id="TIGR03519">
    <property type="entry name" value="T9SS_PorP_fam"/>
    <property type="match status" value="1"/>
</dbReference>
<reference evidence="2 3" key="1">
    <citation type="journal article" date="2012" name="J. Bacteriol.">
        <title>Genome Sequence of Fibrella aestuarina BUZ 2T, a Filamentous Marine Bacterium.</title>
        <authorList>
            <person name="Filippini M."/>
            <person name="Qi W."/>
            <person name="Blom J."/>
            <person name="Goesmann A."/>
            <person name="Smits T.H."/>
            <person name="Bagheri H.C."/>
        </authorList>
    </citation>
    <scope>NUCLEOTIDE SEQUENCE [LARGE SCALE GENOMIC DNA]</scope>
    <source>
        <strain evidence="3">BUZ 2T</strain>
    </source>
</reference>
<dbReference type="EMBL" id="HE796683">
    <property type="protein sequence ID" value="CCH02368.1"/>
    <property type="molecule type" value="Genomic_DNA"/>
</dbReference>
<evidence type="ECO:0000313" key="3">
    <source>
        <dbReference type="Proteomes" id="UP000011058"/>
    </source>
</evidence>
<dbReference type="STRING" id="1166018.FAES_4369"/>
<dbReference type="HOGENOM" id="CLU_068235_0_1_10"/>
<dbReference type="AlphaFoldDB" id="I0KE15"/>
<dbReference type="eggNOG" id="COG3064">
    <property type="taxonomic scope" value="Bacteria"/>
</dbReference>
<sequence length="307" mass="33660">MINRFCLLWYVLVGLSVAQSALAQKEVLYSQYMFNPMAINPAFAGVREDFSMTLAFRGRLFSFLSQNSQQIATPITQTFAADGQLGTGRFGLGLQVLNDRNSTLGTVAISPALSYRIDLPNLARLFVGVQGSVSFIPVIGVGTNVGGTSALFGAGAGLYYDAEKLFIGLSMPEISVRMEKFTGLAFRNPVYAQAGAKLRLSDDLLLMPSVVLSRAGSEPLAVDLNARLWYHDKAALGVSVRQNNTFFVGTYNYVQASLDYQLSNNIRVGYQFNSTAPEAPYSSFQPTIHELTFRFTPNPNPLKFSYF</sequence>
<evidence type="ECO:0000256" key="1">
    <source>
        <dbReference type="SAM" id="SignalP"/>
    </source>
</evidence>
<dbReference type="KEGG" id="fae:FAES_4369"/>
<evidence type="ECO:0008006" key="4">
    <source>
        <dbReference type="Google" id="ProtNLM"/>
    </source>
</evidence>
<evidence type="ECO:0000313" key="2">
    <source>
        <dbReference type="EMBL" id="CCH02368.1"/>
    </source>
</evidence>
<dbReference type="Pfam" id="PF11751">
    <property type="entry name" value="PorP_SprF"/>
    <property type="match status" value="1"/>
</dbReference>
<protein>
    <recommendedName>
        <fullName evidence="4">Type IX secretion system membrane protein PorP/SprF</fullName>
    </recommendedName>
</protein>
<feature type="signal peptide" evidence="1">
    <location>
        <begin position="1"/>
        <end position="23"/>
    </location>
</feature>
<dbReference type="PATRIC" id="fig|1166018.3.peg.1326"/>
<proteinExistence type="predicted"/>
<keyword evidence="3" id="KW-1185">Reference proteome</keyword>
<dbReference type="Proteomes" id="UP000011058">
    <property type="component" value="Chromosome"/>
</dbReference>
<name>I0KE15_9BACT</name>
<dbReference type="OrthoDB" id="1118477at2"/>
<keyword evidence="1" id="KW-0732">Signal</keyword>
<gene>
    <name evidence="2" type="ORF">FAES_4369</name>
</gene>
<feature type="chain" id="PRO_5003630658" description="Type IX secretion system membrane protein PorP/SprF" evidence="1">
    <location>
        <begin position="24"/>
        <end position="307"/>
    </location>
</feature>
<organism evidence="2 3">
    <name type="scientific">Fibrella aestuarina BUZ 2</name>
    <dbReference type="NCBI Taxonomy" id="1166018"/>
    <lineage>
        <taxon>Bacteria</taxon>
        <taxon>Pseudomonadati</taxon>
        <taxon>Bacteroidota</taxon>
        <taxon>Cytophagia</taxon>
        <taxon>Cytophagales</taxon>
        <taxon>Spirosomataceae</taxon>
        <taxon>Fibrella</taxon>
    </lineage>
</organism>
<dbReference type="InterPro" id="IPR019861">
    <property type="entry name" value="PorP/SprF_Bacteroidetes"/>
</dbReference>